<dbReference type="Proteomes" id="UP000663873">
    <property type="component" value="Unassembled WGS sequence"/>
</dbReference>
<dbReference type="Proteomes" id="UP000663851">
    <property type="component" value="Unassembled WGS sequence"/>
</dbReference>
<organism evidence="3 7">
    <name type="scientific">Rotaria socialis</name>
    <dbReference type="NCBI Taxonomy" id="392032"/>
    <lineage>
        <taxon>Eukaryota</taxon>
        <taxon>Metazoa</taxon>
        <taxon>Spiralia</taxon>
        <taxon>Gnathifera</taxon>
        <taxon>Rotifera</taxon>
        <taxon>Eurotatoria</taxon>
        <taxon>Bdelloidea</taxon>
        <taxon>Philodinida</taxon>
        <taxon>Philodinidae</taxon>
        <taxon>Rotaria</taxon>
    </lineage>
</organism>
<dbReference type="PANTHER" id="PTHR12419">
    <property type="entry name" value="OTU DOMAIN CONTAINING PROTEIN"/>
    <property type="match status" value="1"/>
</dbReference>
<comment type="caution">
    <text evidence="3">The sequence shown here is derived from an EMBL/GenBank/DDBJ whole genome shotgun (WGS) entry which is preliminary data.</text>
</comment>
<feature type="region of interest" description="Disordered" evidence="1">
    <location>
        <begin position="326"/>
        <end position="417"/>
    </location>
</feature>
<dbReference type="SUPFAM" id="SSF54001">
    <property type="entry name" value="Cysteine proteinases"/>
    <property type="match status" value="1"/>
</dbReference>
<dbReference type="AlphaFoldDB" id="A0A817TMB5"/>
<sequence length="417" mass="47526">MCPRRNNSDTPSNSAKRQERDIRRQEQKARDKKAHPRKDENSGAFNNQLRAFNLQLRPIVGDGNCLFRSFADQMDGNQHRHAYYREKICDYMRANRPDFEPFIVDESFDTFIRSLSKDGTFGGNECLVAFSRLFDARICIHQLNQPVWMVCFFEPPQHEIHISYHDYEHYSSVRKLGDHTSTTANIRQSMTTCNVSTVNEKHKKTTNDTTYGACAAESIELFTEHDVDYILSQLTNPVDPQLVRDTLNDTDGDIDGTIAYLLALDIPPIDNSVVIQESNESVDKIMSVTEIYNVDLVQDSLAHNNLDIDSTVESLLKLQANDDEKYEEISNEETSENEKTNKNAKQKNRPASTSQKKADKKKAKKQRAFEKHRAQIIASTGKTTTTTTTKQTEENLNPPANNAQEPVPPANMEFINI</sequence>
<dbReference type="EMBL" id="CAJOBP010004044">
    <property type="protein sequence ID" value="CAF4427880.1"/>
    <property type="molecule type" value="Genomic_DNA"/>
</dbReference>
<dbReference type="EMBL" id="CAJNXB010003726">
    <property type="protein sequence ID" value="CAF3332694.1"/>
    <property type="molecule type" value="Genomic_DNA"/>
</dbReference>
<dbReference type="GO" id="GO:0004843">
    <property type="term" value="F:cysteine-type deubiquitinase activity"/>
    <property type="evidence" value="ECO:0007669"/>
    <property type="project" value="TreeGrafter"/>
</dbReference>
<gene>
    <name evidence="5" type="ORF">HFQ381_LOCUS11530</name>
    <name evidence="3" type="ORF">LUA448_LOCUS10326</name>
    <name evidence="4" type="ORF">TIS948_LOCUS21513</name>
    <name evidence="6" type="ORF">UJA718_LOCUS21096</name>
</gene>
<dbReference type="EMBL" id="CAJNYD010001225">
    <property type="protein sequence ID" value="CAF3324723.1"/>
    <property type="molecule type" value="Genomic_DNA"/>
</dbReference>
<dbReference type="Gene3D" id="3.90.70.80">
    <property type="match status" value="1"/>
</dbReference>
<feature type="compositionally biased region" description="Basic and acidic residues" evidence="1">
    <location>
        <begin position="16"/>
        <end position="29"/>
    </location>
</feature>
<evidence type="ECO:0000313" key="3">
    <source>
        <dbReference type="EMBL" id="CAF3324723.1"/>
    </source>
</evidence>
<name>A0A817TMB5_9BILA</name>
<feature type="region of interest" description="Disordered" evidence="1">
    <location>
        <begin position="1"/>
        <end position="44"/>
    </location>
</feature>
<evidence type="ECO:0000259" key="2">
    <source>
        <dbReference type="PROSITE" id="PS50802"/>
    </source>
</evidence>
<dbReference type="Pfam" id="PF02338">
    <property type="entry name" value="OTU"/>
    <property type="match status" value="1"/>
</dbReference>
<reference evidence="3" key="1">
    <citation type="submission" date="2021-02" db="EMBL/GenBank/DDBJ databases">
        <authorList>
            <person name="Nowell W R."/>
        </authorList>
    </citation>
    <scope>NUCLEOTIDE SEQUENCE</scope>
</reference>
<evidence type="ECO:0000313" key="7">
    <source>
        <dbReference type="Proteomes" id="UP000663833"/>
    </source>
</evidence>
<feature type="compositionally biased region" description="Low complexity" evidence="1">
    <location>
        <begin position="380"/>
        <end position="390"/>
    </location>
</feature>
<dbReference type="InterPro" id="IPR050704">
    <property type="entry name" value="Peptidase_C85-like"/>
</dbReference>
<dbReference type="EMBL" id="CAJOBO010000667">
    <property type="protein sequence ID" value="CAF4268676.1"/>
    <property type="molecule type" value="Genomic_DNA"/>
</dbReference>
<dbReference type="Proteomes" id="UP000663833">
    <property type="component" value="Unassembled WGS sequence"/>
</dbReference>
<feature type="compositionally biased region" description="Polar residues" evidence="1">
    <location>
        <begin position="394"/>
        <end position="404"/>
    </location>
</feature>
<evidence type="ECO:0000256" key="1">
    <source>
        <dbReference type="SAM" id="MobiDB-lite"/>
    </source>
</evidence>
<dbReference type="GO" id="GO:0016579">
    <property type="term" value="P:protein deubiquitination"/>
    <property type="evidence" value="ECO:0007669"/>
    <property type="project" value="TreeGrafter"/>
</dbReference>
<dbReference type="PROSITE" id="PS50802">
    <property type="entry name" value="OTU"/>
    <property type="match status" value="1"/>
</dbReference>
<evidence type="ECO:0000313" key="5">
    <source>
        <dbReference type="EMBL" id="CAF4268676.1"/>
    </source>
</evidence>
<feature type="compositionally biased region" description="Acidic residues" evidence="1">
    <location>
        <begin position="326"/>
        <end position="335"/>
    </location>
</feature>
<evidence type="ECO:0000313" key="4">
    <source>
        <dbReference type="EMBL" id="CAF3332694.1"/>
    </source>
</evidence>
<evidence type="ECO:0000313" key="8">
    <source>
        <dbReference type="Proteomes" id="UP000663873"/>
    </source>
</evidence>
<proteinExistence type="predicted"/>
<feature type="domain" description="OTU" evidence="2">
    <location>
        <begin position="54"/>
        <end position="176"/>
    </location>
</feature>
<evidence type="ECO:0000313" key="6">
    <source>
        <dbReference type="EMBL" id="CAF4427880.1"/>
    </source>
</evidence>
<dbReference type="InterPro" id="IPR003323">
    <property type="entry name" value="OTU_dom"/>
</dbReference>
<accession>A0A817TMB5</accession>
<dbReference type="CDD" id="cd22771">
    <property type="entry name" value="OTU_plant_OTU7-like"/>
    <property type="match status" value="1"/>
</dbReference>
<dbReference type="Proteomes" id="UP000663825">
    <property type="component" value="Unassembled WGS sequence"/>
</dbReference>
<dbReference type="PANTHER" id="PTHR12419:SF7">
    <property type="entry name" value="OTU DOMAIN-CONTAINING PROTEIN 3"/>
    <property type="match status" value="1"/>
</dbReference>
<keyword evidence="8" id="KW-1185">Reference proteome</keyword>
<dbReference type="OrthoDB" id="415023at2759"/>
<protein>
    <recommendedName>
        <fullName evidence="2">OTU domain-containing protein</fullName>
    </recommendedName>
</protein>
<dbReference type="InterPro" id="IPR038765">
    <property type="entry name" value="Papain-like_cys_pep_sf"/>
</dbReference>